<dbReference type="CDD" id="cd00570">
    <property type="entry name" value="GST_N_family"/>
    <property type="match status" value="1"/>
</dbReference>
<dbReference type="Pfam" id="PF13417">
    <property type="entry name" value="GST_N_3"/>
    <property type="match status" value="1"/>
</dbReference>
<accession>X0TW98</accession>
<dbReference type="PROSITE" id="PS51354">
    <property type="entry name" value="GLUTAREDOXIN_2"/>
    <property type="match status" value="1"/>
</dbReference>
<dbReference type="EMBL" id="BARS01010843">
    <property type="protein sequence ID" value="GAF97873.1"/>
    <property type="molecule type" value="Genomic_DNA"/>
</dbReference>
<sequence>MITLHQFQVSPFCDKIRRILHWKRLDYRIQEVPLARALSVRRINPIGKLPCLEHDGRFVADSTDIAYYLEENFPEPPILPKDPVQRALCHLLDDWADESLYFYEMRLRFTLPHNARKW</sequence>
<feature type="domain" description="GST N-terminal" evidence="1">
    <location>
        <begin position="1"/>
        <end position="77"/>
    </location>
</feature>
<dbReference type="InterPro" id="IPR050983">
    <property type="entry name" value="GST_Omega/HSP26"/>
</dbReference>
<feature type="non-terminal residue" evidence="2">
    <location>
        <position position="118"/>
    </location>
</feature>
<evidence type="ECO:0000259" key="1">
    <source>
        <dbReference type="PROSITE" id="PS50404"/>
    </source>
</evidence>
<dbReference type="InterPro" id="IPR036249">
    <property type="entry name" value="Thioredoxin-like_sf"/>
</dbReference>
<organism evidence="2">
    <name type="scientific">marine sediment metagenome</name>
    <dbReference type="NCBI Taxonomy" id="412755"/>
    <lineage>
        <taxon>unclassified sequences</taxon>
        <taxon>metagenomes</taxon>
        <taxon>ecological metagenomes</taxon>
    </lineage>
</organism>
<name>X0TW98_9ZZZZ</name>
<dbReference type="PANTHER" id="PTHR43968">
    <property type="match status" value="1"/>
</dbReference>
<proteinExistence type="predicted"/>
<evidence type="ECO:0000313" key="2">
    <source>
        <dbReference type="EMBL" id="GAF97873.1"/>
    </source>
</evidence>
<dbReference type="AlphaFoldDB" id="X0TW98"/>
<dbReference type="PANTHER" id="PTHR43968:SF6">
    <property type="entry name" value="GLUTATHIONE S-TRANSFERASE OMEGA"/>
    <property type="match status" value="1"/>
</dbReference>
<dbReference type="InterPro" id="IPR004045">
    <property type="entry name" value="Glutathione_S-Trfase_N"/>
</dbReference>
<dbReference type="GO" id="GO:0005737">
    <property type="term" value="C:cytoplasm"/>
    <property type="evidence" value="ECO:0007669"/>
    <property type="project" value="TreeGrafter"/>
</dbReference>
<gene>
    <name evidence="2" type="ORF">S01H1_19946</name>
</gene>
<reference evidence="2" key="1">
    <citation type="journal article" date="2014" name="Front. Microbiol.">
        <title>High frequency of phylogenetically diverse reductive dehalogenase-homologous genes in deep subseafloor sedimentary metagenomes.</title>
        <authorList>
            <person name="Kawai M."/>
            <person name="Futagami T."/>
            <person name="Toyoda A."/>
            <person name="Takaki Y."/>
            <person name="Nishi S."/>
            <person name="Hori S."/>
            <person name="Arai W."/>
            <person name="Tsubouchi T."/>
            <person name="Morono Y."/>
            <person name="Uchiyama I."/>
            <person name="Ito T."/>
            <person name="Fujiyama A."/>
            <person name="Inagaki F."/>
            <person name="Takami H."/>
        </authorList>
    </citation>
    <scope>NUCLEOTIDE SEQUENCE</scope>
    <source>
        <strain evidence="2">Expedition CK06-06</strain>
    </source>
</reference>
<dbReference type="PROSITE" id="PS50404">
    <property type="entry name" value="GST_NTER"/>
    <property type="match status" value="1"/>
</dbReference>
<comment type="caution">
    <text evidence="2">The sequence shown here is derived from an EMBL/GenBank/DDBJ whole genome shotgun (WGS) entry which is preliminary data.</text>
</comment>
<dbReference type="Gene3D" id="3.40.30.10">
    <property type="entry name" value="Glutaredoxin"/>
    <property type="match status" value="1"/>
</dbReference>
<dbReference type="SUPFAM" id="SSF52833">
    <property type="entry name" value="Thioredoxin-like"/>
    <property type="match status" value="1"/>
</dbReference>
<protein>
    <recommendedName>
        <fullName evidence="1">GST N-terminal domain-containing protein</fullName>
    </recommendedName>
</protein>